<evidence type="ECO:0000313" key="7">
    <source>
        <dbReference type="Proteomes" id="UP000318834"/>
    </source>
</evidence>
<keyword evidence="2" id="KW-0288">FMN</keyword>
<evidence type="ECO:0000256" key="1">
    <source>
        <dbReference type="ARBA" id="ARBA00022630"/>
    </source>
</evidence>
<keyword evidence="1" id="KW-0285">Flavoprotein</keyword>
<dbReference type="InterPro" id="IPR011251">
    <property type="entry name" value="Luciferase-like_dom"/>
</dbReference>
<evidence type="ECO:0000256" key="4">
    <source>
        <dbReference type="ARBA" id="ARBA00023033"/>
    </source>
</evidence>
<dbReference type="Proteomes" id="UP000318834">
    <property type="component" value="Unassembled WGS sequence"/>
</dbReference>
<organism evidence="6 7">
    <name type="scientific">Candidatus Segetimicrobium genomatis</name>
    <dbReference type="NCBI Taxonomy" id="2569760"/>
    <lineage>
        <taxon>Bacteria</taxon>
        <taxon>Bacillati</taxon>
        <taxon>Candidatus Sysuimicrobiota</taxon>
        <taxon>Candidatus Sysuimicrobiia</taxon>
        <taxon>Candidatus Sysuimicrobiales</taxon>
        <taxon>Candidatus Segetimicrobiaceae</taxon>
        <taxon>Candidatus Segetimicrobium</taxon>
    </lineage>
</organism>
<protein>
    <submittedName>
        <fullName evidence="6">TIGR03560 family F420-dependent LLM class oxidoreductase</fullName>
    </submittedName>
</protein>
<evidence type="ECO:0000259" key="5">
    <source>
        <dbReference type="Pfam" id="PF00296"/>
    </source>
</evidence>
<dbReference type="SUPFAM" id="SSF51679">
    <property type="entry name" value="Bacterial luciferase-like"/>
    <property type="match status" value="1"/>
</dbReference>
<comment type="caution">
    <text evidence="6">The sequence shown here is derived from an EMBL/GenBank/DDBJ whole genome shotgun (WGS) entry which is preliminary data.</text>
</comment>
<feature type="domain" description="Luciferase-like" evidence="5">
    <location>
        <begin position="33"/>
        <end position="263"/>
    </location>
</feature>
<dbReference type="PANTHER" id="PTHR42847">
    <property type="entry name" value="ALKANESULFONATE MONOOXYGENASE"/>
    <property type="match status" value="1"/>
</dbReference>
<reference evidence="6 7" key="1">
    <citation type="journal article" date="2019" name="Nat. Microbiol.">
        <title>Mediterranean grassland soil C-N compound turnover is dependent on rainfall and depth, and is mediated by genomically divergent microorganisms.</title>
        <authorList>
            <person name="Diamond S."/>
            <person name="Andeer P.F."/>
            <person name="Li Z."/>
            <person name="Crits-Christoph A."/>
            <person name="Burstein D."/>
            <person name="Anantharaman K."/>
            <person name="Lane K.R."/>
            <person name="Thomas B.C."/>
            <person name="Pan C."/>
            <person name="Northen T.R."/>
            <person name="Banfield J.F."/>
        </authorList>
    </citation>
    <scope>NUCLEOTIDE SEQUENCE [LARGE SCALE GENOMIC DNA]</scope>
    <source>
        <strain evidence="6">NP_8</strain>
    </source>
</reference>
<dbReference type="Pfam" id="PF00296">
    <property type="entry name" value="Bac_luciferase"/>
    <property type="match status" value="1"/>
</dbReference>
<accession>A0A537J137</accession>
<gene>
    <name evidence="6" type="ORF">E6H05_01345</name>
</gene>
<keyword evidence="3" id="KW-0560">Oxidoreductase</keyword>
<proteinExistence type="predicted"/>
<dbReference type="InterPro" id="IPR050172">
    <property type="entry name" value="SsuD_RutA_monooxygenase"/>
</dbReference>
<dbReference type="InterPro" id="IPR036661">
    <property type="entry name" value="Luciferase-like_sf"/>
</dbReference>
<dbReference type="GO" id="GO:0046306">
    <property type="term" value="P:alkanesulfonate catabolic process"/>
    <property type="evidence" value="ECO:0007669"/>
    <property type="project" value="TreeGrafter"/>
</dbReference>
<name>A0A537J137_9BACT</name>
<keyword evidence="4" id="KW-0503">Monooxygenase</keyword>
<dbReference type="AlphaFoldDB" id="A0A537J137"/>
<evidence type="ECO:0000313" key="6">
    <source>
        <dbReference type="EMBL" id="TMI77032.1"/>
    </source>
</evidence>
<evidence type="ECO:0000256" key="3">
    <source>
        <dbReference type="ARBA" id="ARBA00023002"/>
    </source>
</evidence>
<evidence type="ECO:0000256" key="2">
    <source>
        <dbReference type="ARBA" id="ARBA00022643"/>
    </source>
</evidence>
<dbReference type="Gene3D" id="3.20.20.30">
    <property type="entry name" value="Luciferase-like domain"/>
    <property type="match status" value="1"/>
</dbReference>
<sequence length="347" mass="39079">MGRRSRWLIPEIRQAEDASMDIAIMVEGQDGLTWSRWQGIAKAVERLRFAGLYRSDHFTNAIPPDKDSLELWTSLTWLASHTRRIEFGPLCTPTSFRHPAFTARMAAAVDDLSGGRLTLGLGAGWQDREHANFGFDLLSMKERFVRFDESLGVISRLLAGDDPVTFSGRYYRLREGILLPRPQRPGGPPILVGGNGTRRTLPLAARYATEWNATFQTPENFARLSRRLDDLLAARGQSPSSVRRSMMTGLVFGRDDAAVRRKIAERGRSLEESRSRGVIVGVPAQITDQLSALQNAGVQRVMLQWFDLDDLEGLEEFAELVARPFGRKRTRSRRQAVAQSRQERGRT</sequence>
<dbReference type="NCBIfam" id="TIGR03560">
    <property type="entry name" value="F420_Rv1855c"/>
    <property type="match status" value="1"/>
</dbReference>
<dbReference type="PANTHER" id="PTHR42847:SF4">
    <property type="entry name" value="ALKANESULFONATE MONOOXYGENASE-RELATED"/>
    <property type="match status" value="1"/>
</dbReference>
<dbReference type="EMBL" id="VBAP01000007">
    <property type="protein sequence ID" value="TMI77032.1"/>
    <property type="molecule type" value="Genomic_DNA"/>
</dbReference>
<dbReference type="InterPro" id="IPR019952">
    <property type="entry name" value="F420_OxRdatse_Rv1855c_pred"/>
</dbReference>
<dbReference type="GO" id="GO:0008726">
    <property type="term" value="F:alkanesulfonate monooxygenase activity"/>
    <property type="evidence" value="ECO:0007669"/>
    <property type="project" value="TreeGrafter"/>
</dbReference>